<dbReference type="GO" id="GO:0006281">
    <property type="term" value="P:DNA repair"/>
    <property type="evidence" value="ECO:0007669"/>
    <property type="project" value="UniProtKB-KW"/>
</dbReference>
<dbReference type="GO" id="GO:0140097">
    <property type="term" value="F:catalytic activity, acting on DNA"/>
    <property type="evidence" value="ECO:0007669"/>
    <property type="project" value="UniProtKB-ARBA"/>
</dbReference>
<dbReference type="GO" id="GO:0003677">
    <property type="term" value="F:DNA binding"/>
    <property type="evidence" value="ECO:0007669"/>
    <property type="project" value="UniProtKB-KW"/>
</dbReference>
<evidence type="ECO:0000256" key="4">
    <source>
        <dbReference type="ARBA" id="ARBA00022801"/>
    </source>
</evidence>
<dbReference type="RefSeq" id="WP_004380221.1">
    <property type="nucleotide sequence ID" value="NZ_AMXF01000279.1"/>
</dbReference>
<dbReference type="Proteomes" id="UP000013047">
    <property type="component" value="Unassembled WGS sequence"/>
</dbReference>
<name>N6YL79_9RHOO</name>
<evidence type="ECO:0000256" key="5">
    <source>
        <dbReference type="ARBA" id="ARBA00022806"/>
    </source>
</evidence>
<feature type="non-terminal residue" evidence="10">
    <location>
        <position position="228"/>
    </location>
</feature>
<keyword evidence="2" id="KW-0547">Nucleotide-binding</keyword>
<keyword evidence="8" id="KW-0238">DNA-binding</keyword>
<keyword evidence="6" id="KW-0269">Exonuclease</keyword>
<dbReference type="AlphaFoldDB" id="N6YL79"/>
<keyword evidence="5" id="KW-0347">Helicase</keyword>
<gene>
    <name evidence="10" type="ORF">C667_20684</name>
</gene>
<keyword evidence="7" id="KW-0067">ATP-binding</keyword>
<keyword evidence="3" id="KW-0227">DNA damage</keyword>
<evidence type="ECO:0000256" key="6">
    <source>
        <dbReference type="ARBA" id="ARBA00022839"/>
    </source>
</evidence>
<keyword evidence="11" id="KW-1185">Reference proteome</keyword>
<reference evidence="10 11" key="1">
    <citation type="submission" date="2012-09" db="EMBL/GenBank/DDBJ databases">
        <title>Draft Genome Sequences of 6 Strains from Genus Thauera.</title>
        <authorList>
            <person name="Liu B."/>
            <person name="Shapleigh J.P."/>
            <person name="Frostegard A.H."/>
        </authorList>
    </citation>
    <scope>NUCLEOTIDE SEQUENCE [LARGE SCALE GENOMIC DNA]</scope>
    <source>
        <strain evidence="10 11">B4P</strain>
    </source>
</reference>
<evidence type="ECO:0000313" key="10">
    <source>
        <dbReference type="EMBL" id="ENO95106.1"/>
    </source>
</evidence>
<proteinExistence type="predicted"/>
<evidence type="ECO:0000256" key="7">
    <source>
        <dbReference type="ARBA" id="ARBA00022840"/>
    </source>
</evidence>
<keyword evidence="9" id="KW-0234">DNA repair</keyword>
<evidence type="ECO:0000256" key="2">
    <source>
        <dbReference type="ARBA" id="ARBA00022741"/>
    </source>
</evidence>
<dbReference type="InterPro" id="IPR027417">
    <property type="entry name" value="P-loop_NTPase"/>
</dbReference>
<evidence type="ECO:0000256" key="3">
    <source>
        <dbReference type="ARBA" id="ARBA00022763"/>
    </source>
</evidence>
<accession>N6YL79</accession>
<sequence length="228" mass="25587">MTTDRPVPPLPPGFIALHGNRIETLLDTVAGWLAQHPLAPLESEVILVQSNGMAEWVKMAIARRAGVCAAAAVQLPARFQWQTYRQVLGRAQVPARSPLDKTALAWRLMRLLPEVLAEPGFAPVAGYLAEDDPGRRFQLALRIADLYDQYQVHRPDWLDTWGEGHEVLVDAGRFETPLPEDQRWQARLWQRVLDELEPQQRALTRPQLHDRVLAALEAAAEDAAPRPA</sequence>
<dbReference type="PANTHER" id="PTHR30591">
    <property type="entry name" value="RECBCD ENZYME SUBUNIT RECC"/>
    <property type="match status" value="1"/>
</dbReference>
<dbReference type="GO" id="GO:0004527">
    <property type="term" value="F:exonuclease activity"/>
    <property type="evidence" value="ECO:0007669"/>
    <property type="project" value="UniProtKB-KW"/>
</dbReference>
<dbReference type="InterPro" id="IPR013986">
    <property type="entry name" value="DExx_box_DNA_helicase_dom_sf"/>
</dbReference>
<keyword evidence="1" id="KW-0540">Nuclease</keyword>
<comment type="caution">
    <text evidence="10">The sequence shown here is derived from an EMBL/GenBank/DDBJ whole genome shotgun (WGS) entry which is preliminary data.</text>
</comment>
<dbReference type="EMBL" id="AMXF01000279">
    <property type="protein sequence ID" value="ENO95106.1"/>
    <property type="molecule type" value="Genomic_DNA"/>
</dbReference>
<evidence type="ECO:0000256" key="9">
    <source>
        <dbReference type="ARBA" id="ARBA00023204"/>
    </source>
</evidence>
<dbReference type="Gene3D" id="1.10.10.160">
    <property type="match status" value="1"/>
</dbReference>
<organism evidence="10 11">
    <name type="scientific">Thauera phenylacetica B4P</name>
    <dbReference type="NCBI Taxonomy" id="1234382"/>
    <lineage>
        <taxon>Bacteria</taxon>
        <taxon>Pseudomonadati</taxon>
        <taxon>Pseudomonadota</taxon>
        <taxon>Betaproteobacteria</taxon>
        <taxon>Rhodocyclales</taxon>
        <taxon>Zoogloeaceae</taxon>
        <taxon>Thauera</taxon>
    </lineage>
</organism>
<dbReference type="SUPFAM" id="SSF52540">
    <property type="entry name" value="P-loop containing nucleoside triphosphate hydrolases"/>
    <property type="match status" value="1"/>
</dbReference>
<keyword evidence="4" id="KW-0378">Hydrolase</keyword>
<dbReference type="GO" id="GO:0005524">
    <property type="term" value="F:ATP binding"/>
    <property type="evidence" value="ECO:0007669"/>
    <property type="project" value="UniProtKB-KW"/>
</dbReference>
<dbReference type="GO" id="GO:0004386">
    <property type="term" value="F:helicase activity"/>
    <property type="evidence" value="ECO:0007669"/>
    <property type="project" value="UniProtKB-KW"/>
</dbReference>
<dbReference type="PANTHER" id="PTHR30591:SF1">
    <property type="entry name" value="RECBCD ENZYME SUBUNIT RECC"/>
    <property type="match status" value="1"/>
</dbReference>
<evidence type="ECO:0000313" key="11">
    <source>
        <dbReference type="Proteomes" id="UP000013047"/>
    </source>
</evidence>
<evidence type="ECO:0000256" key="1">
    <source>
        <dbReference type="ARBA" id="ARBA00022722"/>
    </source>
</evidence>
<dbReference type="Pfam" id="PF04257">
    <property type="entry name" value="Exonuc_V_gamma"/>
    <property type="match status" value="1"/>
</dbReference>
<protein>
    <submittedName>
        <fullName evidence="10">Exodeoxyribonuclease V subunit gamma</fullName>
    </submittedName>
</protein>
<dbReference type="GO" id="GO:0006310">
    <property type="term" value="P:DNA recombination"/>
    <property type="evidence" value="ECO:0007669"/>
    <property type="project" value="TreeGrafter"/>
</dbReference>
<evidence type="ECO:0000256" key="8">
    <source>
        <dbReference type="ARBA" id="ARBA00023125"/>
    </source>
</evidence>